<keyword evidence="1" id="KW-0812">Transmembrane</keyword>
<evidence type="ECO:0000256" key="1">
    <source>
        <dbReference type="SAM" id="Phobius"/>
    </source>
</evidence>
<gene>
    <name evidence="2" type="ORF">CORMATOL_00098</name>
</gene>
<organism evidence="2 3">
    <name type="scientific">Corynebacterium matruchotii ATCC 33806</name>
    <dbReference type="NCBI Taxonomy" id="566549"/>
    <lineage>
        <taxon>Bacteria</taxon>
        <taxon>Bacillati</taxon>
        <taxon>Actinomycetota</taxon>
        <taxon>Actinomycetes</taxon>
        <taxon>Mycobacteriales</taxon>
        <taxon>Corynebacteriaceae</taxon>
        <taxon>Corynebacterium</taxon>
    </lineage>
</organism>
<keyword evidence="1" id="KW-1133">Transmembrane helix</keyword>
<dbReference type="AlphaFoldDB" id="C0DZF9"/>
<reference evidence="2 3" key="1">
    <citation type="submission" date="2009-01" db="EMBL/GenBank/DDBJ databases">
        <authorList>
            <person name="Fulton L."/>
            <person name="Clifton S."/>
            <person name="Chinwalla A.T."/>
            <person name="Mitreva M."/>
            <person name="Sodergren E."/>
            <person name="Weinstock G."/>
            <person name="Clifton S."/>
            <person name="Dooling D.J."/>
            <person name="Fulton B."/>
            <person name="Minx P."/>
            <person name="Pepin K.H."/>
            <person name="Johnson M."/>
            <person name="Bhonagiri V."/>
            <person name="Nash W.E."/>
            <person name="Mardis E.R."/>
            <person name="Wilson R.K."/>
        </authorList>
    </citation>
    <scope>NUCLEOTIDE SEQUENCE [LARGE SCALE GENOMIC DNA]</scope>
    <source>
        <strain evidence="2 3">ATCC 33806</strain>
    </source>
</reference>
<dbReference type="HOGENOM" id="CLU_103677_0_0_11"/>
<sequence>MTNNDILPLKRSKQVWIFAGVVMFIMVASTITTCVYEDYRYEKQQALIGPTLPQESAGTSVDESVGTAITTYLQTLDAEWSDQDCSLKHCPSSSKSLPGVPQERTMFTKYERLNVELRGKIISDTTGVPVSSFSLYSTKREQNGAITAIVNIMIVKCYSSKQPDSYSSATDTHKITLNPSTTQPDDYVVMEDQILDPVRFPLTASPRSLYKYNPDREPQCPTAI</sequence>
<feature type="transmembrane region" description="Helical" evidence="1">
    <location>
        <begin position="15"/>
        <end position="36"/>
    </location>
</feature>
<accession>C0DZF9</accession>
<keyword evidence="1" id="KW-0472">Membrane</keyword>
<evidence type="ECO:0000313" key="2">
    <source>
        <dbReference type="EMBL" id="EEG28276.1"/>
    </source>
</evidence>
<dbReference type="RefSeq" id="WP_005519231.1">
    <property type="nucleotide sequence ID" value="NZ_EQ973328.1"/>
</dbReference>
<name>C0DZF9_9CORY</name>
<dbReference type="EMBL" id="ACEB01000002">
    <property type="protein sequence ID" value="EEG28276.1"/>
    <property type="molecule type" value="Genomic_DNA"/>
</dbReference>
<comment type="caution">
    <text evidence="2">The sequence shown here is derived from an EMBL/GenBank/DDBJ whole genome shotgun (WGS) entry which is preliminary data.</text>
</comment>
<protein>
    <submittedName>
        <fullName evidence="2">Uncharacterized protein</fullName>
    </submittedName>
</protein>
<dbReference type="Proteomes" id="UP000006247">
    <property type="component" value="Unassembled WGS sequence"/>
</dbReference>
<evidence type="ECO:0000313" key="3">
    <source>
        <dbReference type="Proteomes" id="UP000006247"/>
    </source>
</evidence>
<proteinExistence type="predicted"/>